<keyword evidence="1" id="KW-0479">Metal-binding</keyword>
<sequence>MSLGDRYYRNDEKPSRRSDAHQELNDCLTRINAYNPPVQTCSTGWSFSGLYRGPTSVAYLFLRLSQSYPDLTFKGQSLLDWAEAYLALGTSRSNSKNVDSSHCGTANETLAQLAIRAVIDQDPSLVQQLCSFQSLINGTEGGSDEWLYGRAGYLYLLRLAGSGFDKESGPVGKMVDETIQKTVQRILASRQPWTWHGKAYIGAAHGSFGILCQIVLSDPAAADSVEQILSQLLEMQYPRSGNFPSSMARSSDKLVQFCHGGPGVVLSLTSLRPHFPNLRQRIDAAIAAAQRDTWRRGVLVKDPCLCHGIAGNALALDDADEFRHLVTYMSSGSIEEAQQGWLKEAGRSDEFVGLYTGEAGRAWTWAVADKFDELASKCIGFNDL</sequence>
<organism evidence="3 4">
    <name type="scientific">Knufia peltigerae</name>
    <dbReference type="NCBI Taxonomy" id="1002370"/>
    <lineage>
        <taxon>Eukaryota</taxon>
        <taxon>Fungi</taxon>
        <taxon>Dikarya</taxon>
        <taxon>Ascomycota</taxon>
        <taxon>Pezizomycotina</taxon>
        <taxon>Eurotiomycetes</taxon>
        <taxon>Chaetothyriomycetidae</taxon>
        <taxon>Chaetothyriales</taxon>
        <taxon>Trichomeriaceae</taxon>
        <taxon>Knufia</taxon>
    </lineage>
</organism>
<dbReference type="AlphaFoldDB" id="A0AA39CZZ5"/>
<dbReference type="InterPro" id="IPR012341">
    <property type="entry name" value="6hp_glycosidase-like_sf"/>
</dbReference>
<dbReference type="PANTHER" id="PTHR12736:SF7">
    <property type="entry name" value="LANC-LIKE PROTEIN 3"/>
    <property type="match status" value="1"/>
</dbReference>
<feature type="binding site" evidence="1">
    <location>
        <position position="258"/>
    </location>
    <ligand>
        <name>Zn(2+)</name>
        <dbReference type="ChEBI" id="CHEBI:29105"/>
    </ligand>
</feature>
<dbReference type="SUPFAM" id="SSF158745">
    <property type="entry name" value="LanC-like"/>
    <property type="match status" value="1"/>
</dbReference>
<dbReference type="EMBL" id="JAPDRN010000030">
    <property type="protein sequence ID" value="KAJ9636199.1"/>
    <property type="molecule type" value="Genomic_DNA"/>
</dbReference>
<dbReference type="PRINTS" id="PR01950">
    <property type="entry name" value="LANCSUPER"/>
</dbReference>
<dbReference type="Proteomes" id="UP001172681">
    <property type="component" value="Unassembled WGS sequence"/>
</dbReference>
<dbReference type="InterPro" id="IPR007822">
    <property type="entry name" value="LANC-like"/>
</dbReference>
<keyword evidence="1" id="KW-0862">Zinc</keyword>
<evidence type="ECO:0000256" key="2">
    <source>
        <dbReference type="SAM" id="MobiDB-lite"/>
    </source>
</evidence>
<name>A0AA39CZZ5_9EURO</name>
<feature type="binding site" evidence="1">
    <location>
        <position position="307"/>
    </location>
    <ligand>
        <name>Zn(2+)</name>
        <dbReference type="ChEBI" id="CHEBI:29105"/>
    </ligand>
</feature>
<dbReference type="PANTHER" id="PTHR12736">
    <property type="entry name" value="LANC-LIKE PROTEIN"/>
    <property type="match status" value="1"/>
</dbReference>
<feature type="region of interest" description="Disordered" evidence="2">
    <location>
        <begin position="1"/>
        <end position="21"/>
    </location>
</feature>
<protein>
    <submittedName>
        <fullName evidence="3">Uncharacterized protein</fullName>
    </submittedName>
</protein>
<accession>A0AA39CZZ5</accession>
<dbReference type="SMART" id="SM01260">
    <property type="entry name" value="LANC_like"/>
    <property type="match status" value="1"/>
</dbReference>
<dbReference type="GO" id="GO:0005886">
    <property type="term" value="C:plasma membrane"/>
    <property type="evidence" value="ECO:0007669"/>
    <property type="project" value="TreeGrafter"/>
</dbReference>
<reference evidence="3" key="1">
    <citation type="submission" date="2022-10" db="EMBL/GenBank/DDBJ databases">
        <title>Culturing micro-colonial fungi from biological soil crusts in the Mojave desert and describing Neophaeococcomyces mojavensis, and introducing the new genera and species Taxawa tesnikishii.</title>
        <authorList>
            <person name="Kurbessoian T."/>
            <person name="Stajich J.E."/>
        </authorList>
    </citation>
    <scope>NUCLEOTIDE SEQUENCE</scope>
    <source>
        <strain evidence="3">TK_35</strain>
    </source>
</reference>
<keyword evidence="4" id="KW-1185">Reference proteome</keyword>
<dbReference type="GO" id="GO:0005975">
    <property type="term" value="P:carbohydrate metabolic process"/>
    <property type="evidence" value="ECO:0007669"/>
    <property type="project" value="InterPro"/>
</dbReference>
<evidence type="ECO:0000256" key="1">
    <source>
        <dbReference type="PIRSR" id="PIRSR607822-1"/>
    </source>
</evidence>
<evidence type="ECO:0000313" key="4">
    <source>
        <dbReference type="Proteomes" id="UP001172681"/>
    </source>
</evidence>
<dbReference type="GO" id="GO:0031179">
    <property type="term" value="P:peptide modification"/>
    <property type="evidence" value="ECO:0007669"/>
    <property type="project" value="InterPro"/>
</dbReference>
<dbReference type="Pfam" id="PF05147">
    <property type="entry name" value="LANC_like"/>
    <property type="match status" value="1"/>
</dbReference>
<dbReference type="GO" id="GO:0046872">
    <property type="term" value="F:metal ion binding"/>
    <property type="evidence" value="ECO:0007669"/>
    <property type="project" value="UniProtKB-KW"/>
</dbReference>
<dbReference type="CDD" id="cd04794">
    <property type="entry name" value="euk_LANCL"/>
    <property type="match status" value="1"/>
</dbReference>
<comment type="caution">
    <text evidence="3">The sequence shown here is derived from an EMBL/GenBank/DDBJ whole genome shotgun (WGS) entry which is preliminary data.</text>
</comment>
<evidence type="ECO:0000313" key="3">
    <source>
        <dbReference type="EMBL" id="KAJ9636199.1"/>
    </source>
</evidence>
<gene>
    <name evidence="3" type="ORF">H2204_005471</name>
</gene>
<feature type="binding site" evidence="1">
    <location>
        <position position="306"/>
    </location>
    <ligand>
        <name>Zn(2+)</name>
        <dbReference type="ChEBI" id="CHEBI:29105"/>
    </ligand>
</feature>
<proteinExistence type="predicted"/>
<dbReference type="Gene3D" id="1.50.10.10">
    <property type="match status" value="1"/>
</dbReference>